<dbReference type="Gene3D" id="3.10.50.40">
    <property type="match status" value="1"/>
</dbReference>
<evidence type="ECO:0000256" key="6">
    <source>
        <dbReference type="ARBA" id="ARBA00023186"/>
    </source>
</evidence>
<gene>
    <name evidence="12" type="ORF">JY572_06195</name>
</gene>
<sequence>MKITKDSVVSIDFKLHLGDGQVIDESDAGDPLVYLQGHEQLVPGLEKALEGKVKGDAFSVVVPPEEGYGPYDDEGIEVVPRDMFPPDLKLEAGGILTAEDPDGDEVEFLVKSVNEKEVTVDYNHPLAGKTLHFDGKVTDVRAASKEELEHGHAHGPDGHHDH</sequence>
<evidence type="ECO:0000259" key="11">
    <source>
        <dbReference type="PROSITE" id="PS50059"/>
    </source>
</evidence>
<organism evidence="12 13">
    <name type="scientific">Myxococcus landrumensis</name>
    <dbReference type="NCBI Taxonomy" id="2813577"/>
    <lineage>
        <taxon>Bacteria</taxon>
        <taxon>Pseudomonadati</taxon>
        <taxon>Myxococcota</taxon>
        <taxon>Myxococcia</taxon>
        <taxon>Myxococcales</taxon>
        <taxon>Cystobacterineae</taxon>
        <taxon>Myxococcaceae</taxon>
        <taxon>Myxococcus</taxon>
    </lineage>
</organism>
<dbReference type="EMBL" id="CP071091">
    <property type="protein sequence ID" value="QSQ15653.1"/>
    <property type="molecule type" value="Genomic_DNA"/>
</dbReference>
<dbReference type="RefSeq" id="WP_206717348.1">
    <property type="nucleotide sequence ID" value="NZ_CP071091.1"/>
</dbReference>
<evidence type="ECO:0000256" key="3">
    <source>
        <dbReference type="ARBA" id="ARBA00006577"/>
    </source>
</evidence>
<evidence type="ECO:0000313" key="12">
    <source>
        <dbReference type="EMBL" id="QSQ15653.1"/>
    </source>
</evidence>
<dbReference type="Pfam" id="PF00254">
    <property type="entry name" value="FKBP_C"/>
    <property type="match status" value="1"/>
</dbReference>
<evidence type="ECO:0000256" key="8">
    <source>
        <dbReference type="ARBA" id="ARBA00037071"/>
    </source>
</evidence>
<comment type="function">
    <text evidence="8">Also involved in hydrogenase metallocenter assembly, probably by participating in the nickel insertion step. This function in hydrogenase biosynthesis requires chaperone activity and the presence of the metal-binding domain, but not PPIase activity.</text>
</comment>
<comment type="subcellular location">
    <subcellularLocation>
        <location evidence="2">Cytoplasm</location>
    </subcellularLocation>
</comment>
<comment type="catalytic activity">
    <reaction evidence="1 9 10">
        <text>[protein]-peptidylproline (omega=180) = [protein]-peptidylproline (omega=0)</text>
        <dbReference type="Rhea" id="RHEA:16237"/>
        <dbReference type="Rhea" id="RHEA-COMP:10747"/>
        <dbReference type="Rhea" id="RHEA-COMP:10748"/>
        <dbReference type="ChEBI" id="CHEBI:83833"/>
        <dbReference type="ChEBI" id="CHEBI:83834"/>
        <dbReference type="EC" id="5.2.1.8"/>
    </reaction>
</comment>
<keyword evidence="6" id="KW-0143">Chaperone</keyword>
<dbReference type="Proteomes" id="UP000663090">
    <property type="component" value="Chromosome"/>
</dbReference>
<dbReference type="SUPFAM" id="SSF54534">
    <property type="entry name" value="FKBP-like"/>
    <property type="match status" value="1"/>
</dbReference>
<protein>
    <recommendedName>
        <fullName evidence="10">Peptidyl-prolyl cis-trans isomerase</fullName>
        <ecNumber evidence="10">5.2.1.8</ecNumber>
    </recommendedName>
</protein>
<keyword evidence="7 9" id="KW-0413">Isomerase</keyword>
<evidence type="ECO:0000256" key="4">
    <source>
        <dbReference type="ARBA" id="ARBA00022490"/>
    </source>
</evidence>
<name>A0ABX7NH44_9BACT</name>
<proteinExistence type="inferred from homology"/>
<reference evidence="12 13" key="1">
    <citation type="submission" date="2021-02" db="EMBL/GenBank/DDBJ databases">
        <title>De Novo genome assembly of isolated myxobacteria.</title>
        <authorList>
            <person name="Stevens D.C."/>
        </authorList>
    </citation>
    <scope>NUCLEOTIDE SEQUENCE [LARGE SCALE GENOMIC DNA]</scope>
    <source>
        <strain evidence="12 13">SCHIC003</strain>
    </source>
</reference>
<evidence type="ECO:0000256" key="10">
    <source>
        <dbReference type="RuleBase" id="RU003915"/>
    </source>
</evidence>
<dbReference type="EC" id="5.2.1.8" evidence="10"/>
<feature type="domain" description="PPIase FKBP-type" evidence="11">
    <location>
        <begin position="6"/>
        <end position="90"/>
    </location>
</feature>
<dbReference type="PROSITE" id="PS50059">
    <property type="entry name" value="FKBP_PPIASE"/>
    <property type="match status" value="1"/>
</dbReference>
<dbReference type="PANTHER" id="PTHR47861">
    <property type="entry name" value="FKBP-TYPE PEPTIDYL-PROLYL CIS-TRANS ISOMERASE SLYD"/>
    <property type="match status" value="1"/>
</dbReference>
<accession>A0ABX7NH44</accession>
<evidence type="ECO:0000256" key="7">
    <source>
        <dbReference type="ARBA" id="ARBA00023235"/>
    </source>
</evidence>
<dbReference type="PANTHER" id="PTHR47861:SF3">
    <property type="entry name" value="FKBP-TYPE PEPTIDYL-PROLYL CIS-TRANS ISOMERASE SLYD"/>
    <property type="match status" value="1"/>
</dbReference>
<keyword evidence="13" id="KW-1185">Reference proteome</keyword>
<dbReference type="GO" id="GO:0016853">
    <property type="term" value="F:isomerase activity"/>
    <property type="evidence" value="ECO:0007669"/>
    <property type="project" value="UniProtKB-KW"/>
</dbReference>
<evidence type="ECO:0000256" key="9">
    <source>
        <dbReference type="PROSITE-ProRule" id="PRU00277"/>
    </source>
</evidence>
<evidence type="ECO:0000313" key="13">
    <source>
        <dbReference type="Proteomes" id="UP000663090"/>
    </source>
</evidence>
<dbReference type="InterPro" id="IPR046357">
    <property type="entry name" value="PPIase_dom_sf"/>
</dbReference>
<dbReference type="InterPro" id="IPR001179">
    <property type="entry name" value="PPIase_FKBP_dom"/>
</dbReference>
<comment type="similarity">
    <text evidence="3 10">Belongs to the FKBP-type PPIase family.</text>
</comment>
<keyword evidence="5 9" id="KW-0697">Rotamase</keyword>
<keyword evidence="4" id="KW-0963">Cytoplasm</keyword>
<evidence type="ECO:0000256" key="1">
    <source>
        <dbReference type="ARBA" id="ARBA00000971"/>
    </source>
</evidence>
<evidence type="ECO:0000256" key="5">
    <source>
        <dbReference type="ARBA" id="ARBA00023110"/>
    </source>
</evidence>
<evidence type="ECO:0000256" key="2">
    <source>
        <dbReference type="ARBA" id="ARBA00004496"/>
    </source>
</evidence>